<proteinExistence type="predicted"/>
<accession>X1CEA0</accession>
<evidence type="ECO:0000313" key="1">
    <source>
        <dbReference type="EMBL" id="GAH06651.1"/>
    </source>
</evidence>
<protein>
    <submittedName>
        <fullName evidence="1">Uncharacterized protein</fullName>
    </submittedName>
</protein>
<feature type="non-terminal residue" evidence="1">
    <location>
        <position position="42"/>
    </location>
</feature>
<organism evidence="1">
    <name type="scientific">marine sediment metagenome</name>
    <dbReference type="NCBI Taxonomy" id="412755"/>
    <lineage>
        <taxon>unclassified sequences</taxon>
        <taxon>metagenomes</taxon>
        <taxon>ecological metagenomes</taxon>
    </lineage>
</organism>
<name>X1CEA0_9ZZZZ</name>
<dbReference type="AlphaFoldDB" id="X1CEA0"/>
<sequence length="42" mass="4691">MYKKTIKGLKNVVTLAMDLIPPTMTNQVRTAKPRPEIHGSNP</sequence>
<gene>
    <name evidence="1" type="ORF">S01H4_57338</name>
</gene>
<reference evidence="1" key="1">
    <citation type="journal article" date="2014" name="Front. Microbiol.">
        <title>High frequency of phylogenetically diverse reductive dehalogenase-homologous genes in deep subseafloor sedimentary metagenomes.</title>
        <authorList>
            <person name="Kawai M."/>
            <person name="Futagami T."/>
            <person name="Toyoda A."/>
            <person name="Takaki Y."/>
            <person name="Nishi S."/>
            <person name="Hori S."/>
            <person name="Arai W."/>
            <person name="Tsubouchi T."/>
            <person name="Morono Y."/>
            <person name="Uchiyama I."/>
            <person name="Ito T."/>
            <person name="Fujiyama A."/>
            <person name="Inagaki F."/>
            <person name="Takami H."/>
        </authorList>
    </citation>
    <scope>NUCLEOTIDE SEQUENCE</scope>
    <source>
        <strain evidence="1">Expedition CK06-06</strain>
    </source>
</reference>
<comment type="caution">
    <text evidence="1">The sequence shown here is derived from an EMBL/GenBank/DDBJ whole genome shotgun (WGS) entry which is preliminary data.</text>
</comment>
<dbReference type="EMBL" id="BART01033340">
    <property type="protein sequence ID" value="GAH06651.1"/>
    <property type="molecule type" value="Genomic_DNA"/>
</dbReference>